<dbReference type="KEGG" id="nfl:COO91_03549"/>
<protein>
    <submittedName>
        <fullName evidence="1">Uncharacterized protein</fullName>
    </submittedName>
</protein>
<evidence type="ECO:0000313" key="1">
    <source>
        <dbReference type="EMBL" id="AUB37603.1"/>
    </source>
</evidence>
<gene>
    <name evidence="1" type="ORF">COO91_03549</name>
</gene>
<sequence length="41" mass="4769">MCESSWLGQSKEIVTSSVEHLPLILIDMEHEYHVIIITLSW</sequence>
<organism evidence="1 2">
    <name type="scientific">Nostoc flagelliforme CCNUN1</name>
    <dbReference type="NCBI Taxonomy" id="2038116"/>
    <lineage>
        <taxon>Bacteria</taxon>
        <taxon>Bacillati</taxon>
        <taxon>Cyanobacteriota</taxon>
        <taxon>Cyanophyceae</taxon>
        <taxon>Nostocales</taxon>
        <taxon>Nostocaceae</taxon>
        <taxon>Nostoc</taxon>
    </lineage>
</organism>
<evidence type="ECO:0000313" key="2">
    <source>
        <dbReference type="Proteomes" id="UP000232003"/>
    </source>
</evidence>
<keyword evidence="2" id="KW-1185">Reference proteome</keyword>
<proteinExistence type="predicted"/>
<accession>A0A2K8SQM2</accession>
<dbReference type="EMBL" id="CP024785">
    <property type="protein sequence ID" value="AUB37603.1"/>
    <property type="molecule type" value="Genomic_DNA"/>
</dbReference>
<dbReference type="Proteomes" id="UP000232003">
    <property type="component" value="Chromosome"/>
</dbReference>
<name>A0A2K8SQM2_9NOSO</name>
<dbReference type="AlphaFoldDB" id="A0A2K8SQM2"/>
<reference evidence="1" key="1">
    <citation type="submission" date="2017-11" db="EMBL/GenBank/DDBJ databases">
        <title>Complete genome of a free-living desiccation-tolerant cyanobacterium and its photosynthetic adaptation to extreme terrestrial habitat.</title>
        <authorList>
            <person name="Shang J."/>
        </authorList>
    </citation>
    <scope>NUCLEOTIDE SEQUENCE [LARGE SCALE GENOMIC DNA]</scope>
    <source>
        <strain evidence="1">CCNUN1</strain>
    </source>
</reference>